<dbReference type="EnsemblFungi" id="CEF72546">
    <property type="protein sequence ID" value="CEF72546"/>
    <property type="gene ID" value="FGRRES_11788"/>
</dbReference>
<reference evidence="2" key="4">
    <citation type="submission" date="2017-01" db="UniProtKB">
        <authorList>
            <consortium name="EnsemblFungi"/>
        </authorList>
    </citation>
    <scope>IDENTIFICATION</scope>
    <source>
        <strain evidence="2">PH-1 / ATCC MYA-4620 / FGSC 9075 / NRRL 31084</strain>
    </source>
</reference>
<name>I1S4M0_GIBZE</name>
<dbReference type="VEuPathDB" id="FungiDB:FGRAMPH1_01G01491"/>
<organism evidence="1 3">
    <name type="scientific">Gibberella zeae (strain ATCC MYA-4620 / CBS 123657 / FGSC 9075 / NRRL 31084 / PH-1)</name>
    <name type="common">Wheat head blight fungus</name>
    <name type="synonym">Fusarium graminearum</name>
    <dbReference type="NCBI Taxonomy" id="229533"/>
    <lineage>
        <taxon>Eukaryota</taxon>
        <taxon>Fungi</taxon>
        <taxon>Dikarya</taxon>
        <taxon>Ascomycota</taxon>
        <taxon>Pezizomycotina</taxon>
        <taxon>Sordariomycetes</taxon>
        <taxon>Hypocreomycetidae</taxon>
        <taxon>Hypocreales</taxon>
        <taxon>Nectriaceae</taxon>
        <taxon>Fusarium</taxon>
    </lineage>
</organism>
<protein>
    <submittedName>
        <fullName evidence="1">Chromosome 1, complete genome</fullName>
    </submittedName>
</protein>
<dbReference type="Proteomes" id="UP000070720">
    <property type="component" value="Chromosome 1"/>
</dbReference>
<dbReference type="InParanoid" id="I1S4M0"/>
<dbReference type="EMBL" id="HG970332">
    <property type="protein sequence ID" value="CEF72546.1"/>
    <property type="molecule type" value="Genomic_DNA"/>
</dbReference>
<accession>I1S4M0</accession>
<evidence type="ECO:0000313" key="3">
    <source>
        <dbReference type="Proteomes" id="UP000070720"/>
    </source>
</evidence>
<dbReference type="AlphaFoldDB" id="I1S4M0"/>
<reference evidence="2 3" key="1">
    <citation type="journal article" date="2007" name="Science">
        <title>The Fusarium graminearum genome reveals a link between localized polymorphism and pathogen specialization.</title>
        <authorList>
            <person name="Cuomo C.A."/>
            <person name="Gueldener U."/>
            <person name="Xu J.-R."/>
            <person name="Trail F."/>
            <person name="Turgeon B.G."/>
            <person name="Di Pietro A."/>
            <person name="Walton J.D."/>
            <person name="Ma L.-J."/>
            <person name="Baker S.E."/>
            <person name="Rep M."/>
            <person name="Adam G."/>
            <person name="Antoniw J."/>
            <person name="Baldwin T."/>
            <person name="Calvo S.E."/>
            <person name="Chang Y.-L."/>
            <person name="DeCaprio D."/>
            <person name="Gale L.R."/>
            <person name="Gnerre S."/>
            <person name="Goswami R.S."/>
            <person name="Hammond-Kosack K."/>
            <person name="Harris L.J."/>
            <person name="Hilburn K."/>
            <person name="Kennell J.C."/>
            <person name="Kroken S."/>
            <person name="Magnuson J.K."/>
            <person name="Mannhaupt G."/>
            <person name="Mauceli E.W."/>
            <person name="Mewes H.-W."/>
            <person name="Mitterbauer R."/>
            <person name="Muehlbauer G."/>
            <person name="Muensterkoetter M."/>
            <person name="Nelson D."/>
            <person name="O'Donnell K."/>
            <person name="Ouellet T."/>
            <person name="Qi W."/>
            <person name="Quesneville H."/>
            <person name="Roncero M.I.G."/>
            <person name="Seong K.-Y."/>
            <person name="Tetko I.V."/>
            <person name="Urban M."/>
            <person name="Waalwijk C."/>
            <person name="Ward T.J."/>
            <person name="Yao J."/>
            <person name="Birren B.W."/>
            <person name="Kistler H.C."/>
        </authorList>
    </citation>
    <scope>NUCLEOTIDE SEQUENCE [LARGE SCALE GENOMIC DNA]</scope>
    <source>
        <strain evidence="3">ATCC MYA-4620 / CBS 123657 / FGSC 9075 / NRRL 31084 / PH-1</strain>
        <strain evidence="2">PH-1 / ATCC MYA-4620 / FGSC 9075 / NRRL 31084</strain>
    </source>
</reference>
<evidence type="ECO:0000313" key="1">
    <source>
        <dbReference type="EMBL" id="CEF72546.1"/>
    </source>
</evidence>
<dbReference type="KEGG" id="fgr:FGSG_11788"/>
<reference evidence="1 3" key="3">
    <citation type="journal article" date="2015" name="BMC Genomics">
        <title>The completed genome sequence of the pathogenic ascomycete fungus Fusarium graminearum.</title>
        <authorList>
            <person name="King R."/>
            <person name="Urban M."/>
            <person name="Hammond-Kosack M.C."/>
            <person name="Hassani-Pak K."/>
            <person name="Hammond-Kosack K.E."/>
        </authorList>
    </citation>
    <scope>NUCLEOTIDE SEQUENCE [LARGE SCALE GENOMIC DNA]</scope>
    <source>
        <strain evidence="3">ATCC MYA-4620 / CBS 123657 / FGSC 9075 / NRRL 31084 / PH-1</strain>
        <strain evidence="1">PH-1</strain>
    </source>
</reference>
<sequence length="146" mass="16221">MSLAADSTSSNYLPSQANCRICAGSLRDFDILTGRLCYLTCLPGILRKGSAILCHYFGALFTRLETKVLNSAFDVVHNFEEICNIDRFSTLASDICQANSLHDNLLPLCEAVRTDTEVLSTHRHTTPSPNPIKEHYSANICRQIEN</sequence>
<reference evidence="2 3" key="2">
    <citation type="journal article" date="2010" name="Nature">
        <title>Comparative genomics reveals mobile pathogenicity chromosomes in Fusarium.</title>
        <authorList>
            <person name="Ma L.J."/>
            <person name="van der Does H.C."/>
            <person name="Borkovich K.A."/>
            <person name="Coleman J.J."/>
            <person name="Daboussi M.J."/>
            <person name="Di Pietro A."/>
            <person name="Dufresne M."/>
            <person name="Freitag M."/>
            <person name="Grabherr M."/>
            <person name="Henrissat B."/>
            <person name="Houterman P.M."/>
            <person name="Kang S."/>
            <person name="Shim W.B."/>
            <person name="Woloshuk C."/>
            <person name="Xie X."/>
            <person name="Xu J.R."/>
            <person name="Antoniw J."/>
            <person name="Baker S.E."/>
            <person name="Bluhm B.H."/>
            <person name="Breakspear A."/>
            <person name="Brown D.W."/>
            <person name="Butchko R.A."/>
            <person name="Chapman S."/>
            <person name="Coulson R."/>
            <person name="Coutinho P.M."/>
            <person name="Danchin E.G."/>
            <person name="Diener A."/>
            <person name="Gale L.R."/>
            <person name="Gardiner D.M."/>
            <person name="Goff S."/>
            <person name="Hammond-Kosack K.E."/>
            <person name="Hilburn K."/>
            <person name="Hua-Van A."/>
            <person name="Jonkers W."/>
            <person name="Kazan K."/>
            <person name="Kodira C.D."/>
            <person name="Koehrsen M."/>
            <person name="Kumar L."/>
            <person name="Lee Y.H."/>
            <person name="Li L."/>
            <person name="Manners J.M."/>
            <person name="Miranda-Saavedra D."/>
            <person name="Mukherjee M."/>
            <person name="Park G."/>
            <person name="Park J."/>
            <person name="Park S.Y."/>
            <person name="Proctor R.H."/>
            <person name="Regev A."/>
            <person name="Ruiz-Roldan M.C."/>
            <person name="Sain D."/>
            <person name="Sakthikumar S."/>
            <person name="Sykes S."/>
            <person name="Schwartz D.C."/>
            <person name="Turgeon B.G."/>
            <person name="Wapinski I."/>
            <person name="Yoder O."/>
            <person name="Young S."/>
            <person name="Zeng Q."/>
            <person name="Zhou S."/>
            <person name="Galagan J."/>
            <person name="Cuomo C.A."/>
            <person name="Kistler H.C."/>
            <person name="Rep M."/>
        </authorList>
    </citation>
    <scope>GENOME REANNOTATION</scope>
    <source>
        <strain evidence="3">ATCC MYA-4620 / CBS 123657 / FGSC 9075 / NRRL 31084 / PH-1</strain>
        <strain evidence="2">PH-1 / ATCC MYA-4620 / FGSC 9075 / NRRL 31084</strain>
    </source>
</reference>
<proteinExistence type="predicted"/>
<dbReference type="HOGENOM" id="CLU_1777615_0_0_1"/>
<keyword evidence="3" id="KW-1185">Reference proteome</keyword>
<evidence type="ECO:0000313" key="2">
    <source>
        <dbReference type="EnsemblFungi" id="CEF72546"/>
    </source>
</evidence>
<dbReference type="RefSeq" id="XP_011316272.1">
    <property type="nucleotide sequence ID" value="XM_011317970.1"/>
</dbReference>
<accession>A0A098D3K0</accession>
<gene>
    <name evidence="1" type="ORF">FGRAMPH1_01T01491</name>
</gene>